<gene>
    <name evidence="2" type="primary">EPSTI1</name>
    <name evidence="2" type="synonym">epsti1</name>
</gene>
<reference evidence="2" key="3">
    <citation type="submission" date="2025-09" db="UniProtKB">
        <authorList>
            <consortium name="Ensembl"/>
        </authorList>
    </citation>
    <scope>IDENTIFICATION</scope>
</reference>
<evidence type="ECO:0000313" key="2">
    <source>
        <dbReference type="Ensembl" id="ENSSAUP00010060948.1"/>
    </source>
</evidence>
<feature type="compositionally biased region" description="Polar residues" evidence="1">
    <location>
        <begin position="250"/>
        <end position="262"/>
    </location>
</feature>
<dbReference type="PANTHER" id="PTHR22529:SF1">
    <property type="entry name" value="EPITHELIAL-STROMAL INTERACTION PROTEIN 1"/>
    <property type="match status" value="1"/>
</dbReference>
<dbReference type="FunCoup" id="A0A671YER0">
    <property type="interactions" value="513"/>
</dbReference>
<feature type="region of interest" description="Disordered" evidence="1">
    <location>
        <begin position="76"/>
        <end position="135"/>
    </location>
</feature>
<reference evidence="2" key="2">
    <citation type="submission" date="2025-08" db="UniProtKB">
        <authorList>
            <consortium name="Ensembl"/>
        </authorList>
    </citation>
    <scope>IDENTIFICATION</scope>
</reference>
<feature type="region of interest" description="Disordered" evidence="1">
    <location>
        <begin position="180"/>
        <end position="281"/>
    </location>
</feature>
<dbReference type="Proteomes" id="UP000472265">
    <property type="component" value="Chromosome 9"/>
</dbReference>
<evidence type="ECO:0000256" key="1">
    <source>
        <dbReference type="SAM" id="MobiDB-lite"/>
    </source>
</evidence>
<organism evidence="2 3">
    <name type="scientific">Sparus aurata</name>
    <name type="common">Gilthead sea bream</name>
    <dbReference type="NCBI Taxonomy" id="8175"/>
    <lineage>
        <taxon>Eukaryota</taxon>
        <taxon>Metazoa</taxon>
        <taxon>Chordata</taxon>
        <taxon>Craniata</taxon>
        <taxon>Vertebrata</taxon>
        <taxon>Euteleostomi</taxon>
        <taxon>Actinopterygii</taxon>
        <taxon>Neopterygii</taxon>
        <taxon>Teleostei</taxon>
        <taxon>Neoteleostei</taxon>
        <taxon>Acanthomorphata</taxon>
        <taxon>Eupercaria</taxon>
        <taxon>Spariformes</taxon>
        <taxon>Sparidae</taxon>
        <taxon>Sparus</taxon>
    </lineage>
</organism>
<dbReference type="InterPro" id="IPR026185">
    <property type="entry name" value="EPSTI1"/>
</dbReference>
<reference evidence="2" key="1">
    <citation type="submission" date="2021-04" db="EMBL/GenBank/DDBJ databases">
        <authorList>
            <consortium name="Wellcome Sanger Institute Data Sharing"/>
        </authorList>
    </citation>
    <scope>NUCLEOTIDE SEQUENCE [LARGE SCALE GENOMIC DNA]</scope>
</reference>
<dbReference type="GeneTree" id="ENSGT00390000013820"/>
<feature type="compositionally biased region" description="Basic and acidic residues" evidence="1">
    <location>
        <begin position="182"/>
        <end position="244"/>
    </location>
</feature>
<feature type="compositionally biased region" description="Basic and acidic residues" evidence="1">
    <location>
        <begin position="343"/>
        <end position="353"/>
    </location>
</feature>
<accession>A0A671YER0</accession>
<dbReference type="InParanoid" id="A0A671YER0"/>
<protein>
    <submittedName>
        <fullName evidence="2">Epithelial stromal interaction 1</fullName>
    </submittedName>
</protein>
<name>A0A671YER0_SPAAU</name>
<feature type="compositionally biased region" description="Basic and acidic residues" evidence="1">
    <location>
        <begin position="268"/>
        <end position="281"/>
    </location>
</feature>
<feature type="region of interest" description="Disordered" evidence="1">
    <location>
        <begin position="323"/>
        <end position="355"/>
    </location>
</feature>
<evidence type="ECO:0000313" key="3">
    <source>
        <dbReference type="Proteomes" id="UP000472265"/>
    </source>
</evidence>
<dbReference type="OMA" id="HRRVNQA"/>
<dbReference type="PANTHER" id="PTHR22529">
    <property type="entry name" value="EPITHELIAL-STROMAL INTERACTION PROTEIN 1"/>
    <property type="match status" value="1"/>
</dbReference>
<dbReference type="Ensembl" id="ENSSAUT00010063901.1">
    <property type="protein sequence ID" value="ENSSAUP00010060948.1"/>
    <property type="gene ID" value="ENSSAUG00010024649.1"/>
</dbReference>
<dbReference type="AlphaFoldDB" id="A0A671YER0"/>
<feature type="compositionally biased region" description="Polar residues" evidence="1">
    <location>
        <begin position="323"/>
        <end position="335"/>
    </location>
</feature>
<sequence length="402" mass="46244">MPAAEMRACTVCGTGGCKPGTERVGSGPIDQCQQTLQISRLYLVTVAVNIGSKVDTETGREQLNPRRTPAHLMERTAGVSDTDPIAEDAQTHAPDGRAPPATDRQPRYSDGFTMIAPNESRRSKMQMMSQKELEDLQRWKEANRAPPVHLNPERLGGSVSLDEARQKQFKDLRCSKLQKKLKKEDMDRRKRQEEEEELQKMKNEKREMAERLEEKRRQEEQRRREMLQQDHLRKTERFLNRFETRAPGPVTSSGAAHTSSRSEAMASKQREESKSVKDVQLEHKRVNSAFLDKLEGQDRGTKKEPKWEVMQEVEYPCSTSDFRYQPPNTSGQQHPLNYLDTDPDQRSSGWKEEADTDPDYDWSLMKLMNSFPDCSRVFLEDILDQCNSDYKQAYSLLISTLS</sequence>
<keyword evidence="3" id="KW-1185">Reference proteome</keyword>
<proteinExistence type="predicted"/>